<reference evidence="10 11" key="1">
    <citation type="journal article" date="2023" name="Hortic Res">
        <title>Pangenome of water caltrop reveals structural variations and asymmetric subgenome divergence after allopolyploidization.</title>
        <authorList>
            <person name="Zhang X."/>
            <person name="Chen Y."/>
            <person name="Wang L."/>
            <person name="Yuan Y."/>
            <person name="Fang M."/>
            <person name="Shi L."/>
            <person name="Lu R."/>
            <person name="Comes H.P."/>
            <person name="Ma Y."/>
            <person name="Chen Y."/>
            <person name="Huang G."/>
            <person name="Zhou Y."/>
            <person name="Zheng Z."/>
            <person name="Qiu Y."/>
        </authorList>
    </citation>
    <scope>NUCLEOTIDE SEQUENCE [LARGE SCALE GENOMIC DNA]</scope>
    <source>
        <strain evidence="10">F231</strain>
    </source>
</reference>
<dbReference type="SMART" id="SM00184">
    <property type="entry name" value="RING"/>
    <property type="match status" value="1"/>
</dbReference>
<protein>
    <recommendedName>
        <fullName evidence="3">RING-type E3 ubiquitin transferase</fullName>
        <ecNumber evidence="3">2.3.2.27</ecNumber>
    </recommendedName>
</protein>
<name>A0AAN7KMY1_TRANT</name>
<evidence type="ECO:0000256" key="7">
    <source>
        <dbReference type="ARBA" id="ARBA00022833"/>
    </source>
</evidence>
<dbReference type="Gene3D" id="3.30.40.10">
    <property type="entry name" value="Zinc/RING finger domain, C3HC4 (zinc finger)"/>
    <property type="match status" value="1"/>
</dbReference>
<dbReference type="PANTHER" id="PTHR15710:SF243">
    <property type="entry name" value="E3 UBIQUITIN-PROTEIN LIGASE PRAJA-2 ISOFORM X1"/>
    <property type="match status" value="1"/>
</dbReference>
<dbReference type="InterPro" id="IPR013083">
    <property type="entry name" value="Znf_RING/FYVE/PHD"/>
</dbReference>
<dbReference type="SUPFAM" id="SSF57850">
    <property type="entry name" value="RING/U-box"/>
    <property type="match status" value="1"/>
</dbReference>
<evidence type="ECO:0000256" key="6">
    <source>
        <dbReference type="ARBA" id="ARBA00022786"/>
    </source>
</evidence>
<evidence type="ECO:0000256" key="1">
    <source>
        <dbReference type="ARBA" id="ARBA00000900"/>
    </source>
</evidence>
<dbReference type="PROSITE" id="PS50089">
    <property type="entry name" value="ZF_RING_2"/>
    <property type="match status" value="1"/>
</dbReference>
<evidence type="ECO:0000259" key="9">
    <source>
        <dbReference type="PROSITE" id="PS50089"/>
    </source>
</evidence>
<proteinExistence type="predicted"/>
<evidence type="ECO:0000313" key="10">
    <source>
        <dbReference type="EMBL" id="KAK4772468.1"/>
    </source>
</evidence>
<evidence type="ECO:0000256" key="5">
    <source>
        <dbReference type="ARBA" id="ARBA00022771"/>
    </source>
</evidence>
<evidence type="ECO:0000256" key="2">
    <source>
        <dbReference type="ARBA" id="ARBA00004906"/>
    </source>
</evidence>
<dbReference type="Pfam" id="PF12678">
    <property type="entry name" value="zf-rbx1"/>
    <property type="match status" value="1"/>
</dbReference>
<dbReference type="InterPro" id="IPR001841">
    <property type="entry name" value="Znf_RING"/>
</dbReference>
<accession>A0AAN7KMY1</accession>
<dbReference type="InterPro" id="IPR024766">
    <property type="entry name" value="Znf_RING_H2"/>
</dbReference>
<dbReference type="EMBL" id="JAXQNO010000020">
    <property type="protein sequence ID" value="KAK4772468.1"/>
    <property type="molecule type" value="Genomic_DNA"/>
</dbReference>
<dbReference type="Proteomes" id="UP001346149">
    <property type="component" value="Unassembled WGS sequence"/>
</dbReference>
<dbReference type="PANTHER" id="PTHR15710">
    <property type="entry name" value="E3 UBIQUITIN-PROTEIN LIGASE PRAJA"/>
    <property type="match status" value="1"/>
</dbReference>
<dbReference type="GO" id="GO:0005737">
    <property type="term" value="C:cytoplasm"/>
    <property type="evidence" value="ECO:0007669"/>
    <property type="project" value="TreeGrafter"/>
</dbReference>
<sequence length="276" mass="31149">MLINIYDFEATLRSEAAAASASSEVNDLIRFDIYYMHRTLEFSYLENPPAGRNKYWVTQSDSFGDDPVSRSFKRSQLMNMDLENDSVFADVAAAAVPDIWAEETANRLTWVVRHVKENYDRTAASRRNLVVEVEVLIITSMVMANESSDPVTLNEIFRWLQEDAISLEDAVATYEPATLSSVQALEVVQAAAMLDPDDCCAICLDKYSTGSDSDGGGPRSSSSETVVMTPCSHKYHYRCILKWLKNNHRCPVCRFKLPHELVVLRRPKIVNHIDNV</sequence>
<evidence type="ECO:0000313" key="11">
    <source>
        <dbReference type="Proteomes" id="UP001346149"/>
    </source>
</evidence>
<dbReference type="GO" id="GO:0016567">
    <property type="term" value="P:protein ubiquitination"/>
    <property type="evidence" value="ECO:0007669"/>
    <property type="project" value="TreeGrafter"/>
</dbReference>
<evidence type="ECO:0000256" key="4">
    <source>
        <dbReference type="ARBA" id="ARBA00022723"/>
    </source>
</evidence>
<evidence type="ECO:0000256" key="3">
    <source>
        <dbReference type="ARBA" id="ARBA00012483"/>
    </source>
</evidence>
<keyword evidence="6" id="KW-0833">Ubl conjugation pathway</keyword>
<keyword evidence="5 8" id="KW-0863">Zinc-finger</keyword>
<dbReference type="EC" id="2.3.2.27" evidence="3"/>
<keyword evidence="11" id="KW-1185">Reference proteome</keyword>
<dbReference type="GO" id="GO:0061630">
    <property type="term" value="F:ubiquitin protein ligase activity"/>
    <property type="evidence" value="ECO:0007669"/>
    <property type="project" value="UniProtKB-EC"/>
</dbReference>
<organism evidence="10 11">
    <name type="scientific">Trapa natans</name>
    <name type="common">Water chestnut</name>
    <dbReference type="NCBI Taxonomy" id="22666"/>
    <lineage>
        <taxon>Eukaryota</taxon>
        <taxon>Viridiplantae</taxon>
        <taxon>Streptophyta</taxon>
        <taxon>Embryophyta</taxon>
        <taxon>Tracheophyta</taxon>
        <taxon>Spermatophyta</taxon>
        <taxon>Magnoliopsida</taxon>
        <taxon>eudicotyledons</taxon>
        <taxon>Gunneridae</taxon>
        <taxon>Pentapetalae</taxon>
        <taxon>rosids</taxon>
        <taxon>malvids</taxon>
        <taxon>Myrtales</taxon>
        <taxon>Lythraceae</taxon>
        <taxon>Trapa</taxon>
    </lineage>
</organism>
<comment type="catalytic activity">
    <reaction evidence="1">
        <text>S-ubiquitinyl-[E2 ubiquitin-conjugating enzyme]-L-cysteine + [acceptor protein]-L-lysine = [E2 ubiquitin-conjugating enzyme]-L-cysteine + N(6)-ubiquitinyl-[acceptor protein]-L-lysine.</text>
        <dbReference type="EC" id="2.3.2.27"/>
    </reaction>
</comment>
<evidence type="ECO:0000256" key="8">
    <source>
        <dbReference type="PROSITE-ProRule" id="PRU00175"/>
    </source>
</evidence>
<gene>
    <name evidence="10" type="ORF">SAY86_014243</name>
</gene>
<comment type="pathway">
    <text evidence="2">Protein modification; protein ubiquitination.</text>
</comment>
<dbReference type="GO" id="GO:0008270">
    <property type="term" value="F:zinc ion binding"/>
    <property type="evidence" value="ECO:0007669"/>
    <property type="project" value="UniProtKB-KW"/>
</dbReference>
<dbReference type="AlphaFoldDB" id="A0AAN7KMY1"/>
<comment type="caution">
    <text evidence="10">The sequence shown here is derived from an EMBL/GenBank/DDBJ whole genome shotgun (WGS) entry which is preliminary data.</text>
</comment>
<feature type="domain" description="RING-type" evidence="9">
    <location>
        <begin position="200"/>
        <end position="254"/>
    </location>
</feature>
<keyword evidence="4" id="KW-0479">Metal-binding</keyword>
<keyword evidence="7" id="KW-0862">Zinc</keyword>